<dbReference type="OrthoDB" id="256139at2"/>
<dbReference type="InterPro" id="IPR036286">
    <property type="entry name" value="LexA/Signal_pep-like_sf"/>
</dbReference>
<dbReference type="AlphaFoldDB" id="A0A1U7CUB7"/>
<evidence type="ECO:0000313" key="2">
    <source>
        <dbReference type="EMBL" id="APW62525.1"/>
    </source>
</evidence>
<dbReference type="Pfam" id="PF00717">
    <property type="entry name" value="Peptidase_S24"/>
    <property type="match status" value="1"/>
</dbReference>
<dbReference type="CDD" id="cd06529">
    <property type="entry name" value="S24_LexA-like"/>
    <property type="match status" value="1"/>
</dbReference>
<sequence length="267" mass="29710">MARKKTPKVRVSLKASLSRRLREIRQELFGDHGGPELARRLSLPARTWYNYETGVTVPAEVLLAFIEQTGANPMYLISGDGPRYSPASDDRMLSDLSPVELIRRGLEKLERASQKAIVVAPENLPARLTSEFEAVKLFPLDALAKPELDASRIEGHVLAYRHWLANPAQTVGVRMIDDSMNPILPSGSIVAIDRSITNPMELRGRIVAACPDGVPMIRWLDVSGRHLILRPNQAGREFPLVPVEMGEASPNFLIGQVVWSWSRFSES</sequence>
<dbReference type="Gene3D" id="1.10.260.40">
    <property type="entry name" value="lambda repressor-like DNA-binding domains"/>
    <property type="match status" value="1"/>
</dbReference>
<dbReference type="InterPro" id="IPR010982">
    <property type="entry name" value="Lambda_DNA-bd_dom_sf"/>
</dbReference>
<reference evidence="3" key="1">
    <citation type="submission" date="2016-12" db="EMBL/GenBank/DDBJ databases">
        <title>Comparative genomics of four Isosphaeraceae planctomycetes: a common pool of plasmids and glycoside hydrolase genes.</title>
        <authorList>
            <person name="Ivanova A."/>
        </authorList>
    </citation>
    <scope>NUCLEOTIDE SEQUENCE [LARGE SCALE GENOMIC DNA]</scope>
    <source>
        <strain evidence="3">PX4</strain>
    </source>
</reference>
<dbReference type="Gene3D" id="2.10.109.10">
    <property type="entry name" value="Umud Fragment, subunit A"/>
    <property type="match status" value="1"/>
</dbReference>
<dbReference type="SUPFAM" id="SSF51306">
    <property type="entry name" value="LexA/Signal peptidase"/>
    <property type="match status" value="1"/>
</dbReference>
<dbReference type="GO" id="GO:0003677">
    <property type="term" value="F:DNA binding"/>
    <property type="evidence" value="ECO:0007669"/>
    <property type="project" value="InterPro"/>
</dbReference>
<organism evidence="2 3">
    <name type="scientific">Paludisphaera borealis</name>
    <dbReference type="NCBI Taxonomy" id="1387353"/>
    <lineage>
        <taxon>Bacteria</taxon>
        <taxon>Pseudomonadati</taxon>
        <taxon>Planctomycetota</taxon>
        <taxon>Planctomycetia</taxon>
        <taxon>Isosphaerales</taxon>
        <taxon>Isosphaeraceae</taxon>
        <taxon>Paludisphaera</taxon>
    </lineage>
</organism>
<dbReference type="EMBL" id="CP019082">
    <property type="protein sequence ID" value="APW62525.1"/>
    <property type="molecule type" value="Genomic_DNA"/>
</dbReference>
<accession>A0A1U7CUB7</accession>
<protein>
    <recommendedName>
        <fullName evidence="1">Peptidase S24/S26A/S26B/S26C domain-containing protein</fullName>
    </recommendedName>
</protein>
<evidence type="ECO:0000313" key="3">
    <source>
        <dbReference type="Proteomes" id="UP000186309"/>
    </source>
</evidence>
<dbReference type="Proteomes" id="UP000186309">
    <property type="component" value="Chromosome"/>
</dbReference>
<keyword evidence="3" id="KW-1185">Reference proteome</keyword>
<evidence type="ECO:0000259" key="1">
    <source>
        <dbReference type="Pfam" id="PF00717"/>
    </source>
</evidence>
<dbReference type="InterPro" id="IPR015927">
    <property type="entry name" value="Peptidase_S24_S26A/B/C"/>
</dbReference>
<gene>
    <name evidence="2" type="ORF">BSF38_04071</name>
</gene>
<dbReference type="RefSeq" id="WP_076348685.1">
    <property type="nucleotide sequence ID" value="NZ_CP019082.1"/>
</dbReference>
<feature type="domain" description="Peptidase S24/S26A/S26B/S26C" evidence="1">
    <location>
        <begin position="145"/>
        <end position="232"/>
    </location>
</feature>
<name>A0A1U7CUB7_9BACT</name>
<proteinExistence type="predicted"/>
<dbReference type="KEGG" id="pbor:BSF38_04071"/>
<dbReference type="InterPro" id="IPR039418">
    <property type="entry name" value="LexA-like"/>
</dbReference>